<feature type="compositionally biased region" description="Basic and acidic residues" evidence="1">
    <location>
        <begin position="11"/>
        <end position="21"/>
    </location>
</feature>
<organism evidence="2 3">
    <name type="scientific">Azospirillum oryzae</name>
    <dbReference type="NCBI Taxonomy" id="286727"/>
    <lineage>
        <taxon>Bacteria</taxon>
        <taxon>Pseudomonadati</taxon>
        <taxon>Pseudomonadota</taxon>
        <taxon>Alphaproteobacteria</taxon>
        <taxon>Rhodospirillales</taxon>
        <taxon>Azospirillaceae</taxon>
        <taxon>Azospirillum</taxon>
    </lineage>
</organism>
<name>A0A1X7DNA1_9PROT</name>
<feature type="region of interest" description="Disordered" evidence="1">
    <location>
        <begin position="1"/>
        <end position="28"/>
    </location>
</feature>
<proteinExistence type="predicted"/>
<dbReference type="AlphaFoldDB" id="A0A1X7DNA1"/>
<protein>
    <submittedName>
        <fullName evidence="2">Uncharacterized protein</fullName>
    </submittedName>
</protein>
<accession>A0A1X7DNA1</accession>
<dbReference type="RefSeq" id="WP_085082338.1">
    <property type="nucleotide sequence ID" value="NZ_FXAK01000001.1"/>
</dbReference>
<gene>
    <name evidence="2" type="ORF">SAMN02982917_0719</name>
</gene>
<evidence type="ECO:0000313" key="3">
    <source>
        <dbReference type="Proteomes" id="UP000192936"/>
    </source>
</evidence>
<sequence length="80" mass="9198">MDLTPGTLDRMTPEQERHFESQLEQDDGTEMRRVLHAGVPVYYTRDDTPPGCVIKEYPEGRKELVDFSTGDERLVSLLTE</sequence>
<dbReference type="STRING" id="286727.SAMN02982917_0719"/>
<dbReference type="EMBL" id="FXAK01000001">
    <property type="protein sequence ID" value="SMF18318.1"/>
    <property type="molecule type" value="Genomic_DNA"/>
</dbReference>
<dbReference type="Proteomes" id="UP000192936">
    <property type="component" value="Unassembled WGS sequence"/>
</dbReference>
<dbReference type="OrthoDB" id="7362463at2"/>
<evidence type="ECO:0000313" key="2">
    <source>
        <dbReference type="EMBL" id="SMF18318.1"/>
    </source>
</evidence>
<evidence type="ECO:0000256" key="1">
    <source>
        <dbReference type="SAM" id="MobiDB-lite"/>
    </source>
</evidence>
<reference evidence="2 3" key="1">
    <citation type="submission" date="2017-04" db="EMBL/GenBank/DDBJ databases">
        <authorList>
            <person name="Afonso C.L."/>
            <person name="Miller P.J."/>
            <person name="Scott M.A."/>
            <person name="Spackman E."/>
            <person name="Goraichik I."/>
            <person name="Dimitrov K.M."/>
            <person name="Suarez D.L."/>
            <person name="Swayne D.E."/>
        </authorList>
    </citation>
    <scope>NUCLEOTIDE SEQUENCE [LARGE SCALE GENOMIC DNA]</scope>
    <source>
        <strain evidence="2 3">A2P</strain>
    </source>
</reference>